<dbReference type="PROSITE" id="PS50181">
    <property type="entry name" value="FBOX"/>
    <property type="match status" value="1"/>
</dbReference>
<reference evidence="2" key="2">
    <citation type="journal article" date="2023" name="Plants (Basel)">
        <title>Annotation of the Turnera subulata (Passifloraceae) Draft Genome Reveals the S-Locus Evolved after the Divergence of Turneroideae from Passifloroideae in a Stepwise Manner.</title>
        <authorList>
            <person name="Henning P.M."/>
            <person name="Roalson E.H."/>
            <person name="Mir W."/>
            <person name="McCubbin A.G."/>
            <person name="Shore J.S."/>
        </authorList>
    </citation>
    <scope>NUCLEOTIDE SEQUENCE</scope>
    <source>
        <strain evidence="2">F60SS</strain>
    </source>
</reference>
<dbReference type="Pfam" id="PF00646">
    <property type="entry name" value="F-box"/>
    <property type="match status" value="1"/>
</dbReference>
<evidence type="ECO:0000259" key="1">
    <source>
        <dbReference type="PROSITE" id="PS50181"/>
    </source>
</evidence>
<reference evidence="2" key="1">
    <citation type="submission" date="2022-02" db="EMBL/GenBank/DDBJ databases">
        <authorList>
            <person name="Henning P.M."/>
            <person name="McCubbin A.G."/>
            <person name="Shore J.S."/>
        </authorList>
    </citation>
    <scope>NUCLEOTIDE SEQUENCE</scope>
    <source>
        <strain evidence="2">F60SS</strain>
        <tissue evidence="2">Leaves</tissue>
    </source>
</reference>
<gene>
    <name evidence="2" type="ORF">Tsubulata_027110</name>
</gene>
<dbReference type="Gene3D" id="1.20.1280.50">
    <property type="match status" value="1"/>
</dbReference>
<accession>A0A9Q0G4P6</accession>
<protein>
    <recommendedName>
        <fullName evidence="1">F-box domain-containing protein</fullName>
    </recommendedName>
</protein>
<evidence type="ECO:0000313" key="2">
    <source>
        <dbReference type="EMBL" id="KAJ4843514.1"/>
    </source>
</evidence>
<dbReference type="EMBL" id="JAKUCV010002214">
    <property type="protein sequence ID" value="KAJ4843514.1"/>
    <property type="molecule type" value="Genomic_DNA"/>
</dbReference>
<dbReference type="InterPro" id="IPR050233">
    <property type="entry name" value="A_thaliana_F-box"/>
</dbReference>
<feature type="domain" description="F-box" evidence="1">
    <location>
        <begin position="1"/>
        <end position="39"/>
    </location>
</feature>
<dbReference type="SUPFAM" id="SSF81383">
    <property type="entry name" value="F-box domain"/>
    <property type="match status" value="1"/>
</dbReference>
<name>A0A9Q0G4P6_9ROSI</name>
<sequence length="175" mass="20215">MELIIEILSRVAVKDLLRFKCVSKEWKLLIEDPYFVRKHLYLNPYGSFPVAKQPAFSSLQSCDGLILAQGFQRLWVFGTDGTHILWFETIMYLQLFSRQSCTWIFNGQVSHGSRAGYMLTWILPFFDLLPAAQNDVVSQRYGVVLSSTWQGWVQTHYPNGYPPGSYPNEEVQPKN</sequence>
<dbReference type="SMART" id="SM00256">
    <property type="entry name" value="FBOX"/>
    <property type="match status" value="1"/>
</dbReference>
<dbReference type="AlphaFoldDB" id="A0A9Q0G4P6"/>
<dbReference type="PANTHER" id="PTHR47993:SF395">
    <property type="entry name" value="JACALIN-RELATED LECTIN 37-RELATED"/>
    <property type="match status" value="1"/>
</dbReference>
<dbReference type="InterPro" id="IPR036047">
    <property type="entry name" value="F-box-like_dom_sf"/>
</dbReference>
<keyword evidence="3" id="KW-1185">Reference proteome</keyword>
<dbReference type="OrthoDB" id="1071894at2759"/>
<organism evidence="2 3">
    <name type="scientific">Turnera subulata</name>
    <dbReference type="NCBI Taxonomy" id="218843"/>
    <lineage>
        <taxon>Eukaryota</taxon>
        <taxon>Viridiplantae</taxon>
        <taxon>Streptophyta</taxon>
        <taxon>Embryophyta</taxon>
        <taxon>Tracheophyta</taxon>
        <taxon>Spermatophyta</taxon>
        <taxon>Magnoliopsida</taxon>
        <taxon>eudicotyledons</taxon>
        <taxon>Gunneridae</taxon>
        <taxon>Pentapetalae</taxon>
        <taxon>rosids</taxon>
        <taxon>fabids</taxon>
        <taxon>Malpighiales</taxon>
        <taxon>Passifloraceae</taxon>
        <taxon>Turnera</taxon>
    </lineage>
</organism>
<dbReference type="InterPro" id="IPR001810">
    <property type="entry name" value="F-box_dom"/>
</dbReference>
<comment type="caution">
    <text evidence="2">The sequence shown here is derived from an EMBL/GenBank/DDBJ whole genome shotgun (WGS) entry which is preliminary data.</text>
</comment>
<dbReference type="CDD" id="cd22157">
    <property type="entry name" value="F-box_AtFBW1-like"/>
    <property type="match status" value="1"/>
</dbReference>
<proteinExistence type="predicted"/>
<evidence type="ECO:0000313" key="3">
    <source>
        <dbReference type="Proteomes" id="UP001141552"/>
    </source>
</evidence>
<dbReference type="PANTHER" id="PTHR47993">
    <property type="entry name" value="OS09G0372900 PROTEIN-RELATED"/>
    <property type="match status" value="1"/>
</dbReference>
<dbReference type="Proteomes" id="UP001141552">
    <property type="component" value="Unassembled WGS sequence"/>
</dbReference>